<feature type="coiled-coil region" evidence="1">
    <location>
        <begin position="63"/>
        <end position="148"/>
    </location>
</feature>
<gene>
    <name evidence="3" type="ORF">CVT23_08645</name>
</gene>
<accession>A0A2M9G2A7</accession>
<sequence length="179" mass="20272">MNRYLLAGAIGLLLALPAMAQNQKDEEQPAADANPAPEVIKVYDENTLKPEDIRACLKSDIAIADMETRVADYEDTLVDFRQKIADLGEDLDRRRKQIDGTDPEAVAEYNRRVDRHADMIDRYNEKFVPNLTDRRKRLNEAIDAYNRDCADKAYFEEDWLEAVAELGIKDPRATAGGGK</sequence>
<dbReference type="RefSeq" id="WP_109793112.1">
    <property type="nucleotide sequence ID" value="NZ_PHIG01000031.1"/>
</dbReference>
<dbReference type="EMBL" id="PHIG01000031">
    <property type="protein sequence ID" value="PJK29835.1"/>
    <property type="molecule type" value="Genomic_DNA"/>
</dbReference>
<keyword evidence="1" id="KW-0175">Coiled coil</keyword>
<comment type="caution">
    <text evidence="3">The sequence shown here is derived from an EMBL/GenBank/DDBJ whole genome shotgun (WGS) entry which is preliminary data.</text>
</comment>
<keyword evidence="4" id="KW-1185">Reference proteome</keyword>
<name>A0A2M9G2A7_9PROT</name>
<dbReference type="AlphaFoldDB" id="A0A2M9G2A7"/>
<keyword evidence="2" id="KW-0732">Signal</keyword>
<proteinExistence type="predicted"/>
<feature type="chain" id="PRO_5014773679" evidence="2">
    <location>
        <begin position="21"/>
        <end position="179"/>
    </location>
</feature>
<organism evidence="3 4">
    <name type="scientific">Minwuia thermotolerans</name>
    <dbReference type="NCBI Taxonomy" id="2056226"/>
    <lineage>
        <taxon>Bacteria</taxon>
        <taxon>Pseudomonadati</taxon>
        <taxon>Pseudomonadota</taxon>
        <taxon>Alphaproteobacteria</taxon>
        <taxon>Minwuiales</taxon>
        <taxon>Minwuiaceae</taxon>
        <taxon>Minwuia</taxon>
    </lineage>
</organism>
<evidence type="ECO:0000313" key="4">
    <source>
        <dbReference type="Proteomes" id="UP000229498"/>
    </source>
</evidence>
<reference evidence="3 4" key="1">
    <citation type="submission" date="2017-11" db="EMBL/GenBank/DDBJ databases">
        <title>Draft genome sequence of Rhizobiales bacterium SY3-13.</title>
        <authorList>
            <person name="Sun C."/>
        </authorList>
    </citation>
    <scope>NUCLEOTIDE SEQUENCE [LARGE SCALE GENOMIC DNA]</scope>
    <source>
        <strain evidence="3 4">SY3-13</strain>
    </source>
</reference>
<dbReference type="Proteomes" id="UP000229498">
    <property type="component" value="Unassembled WGS sequence"/>
</dbReference>
<feature type="signal peptide" evidence="2">
    <location>
        <begin position="1"/>
        <end position="20"/>
    </location>
</feature>
<evidence type="ECO:0000256" key="1">
    <source>
        <dbReference type="SAM" id="Coils"/>
    </source>
</evidence>
<evidence type="ECO:0000256" key="2">
    <source>
        <dbReference type="SAM" id="SignalP"/>
    </source>
</evidence>
<evidence type="ECO:0000313" key="3">
    <source>
        <dbReference type="EMBL" id="PJK29835.1"/>
    </source>
</evidence>
<protein>
    <submittedName>
        <fullName evidence="3">Uncharacterized protein</fullName>
    </submittedName>
</protein>